<comment type="caution">
    <text evidence="3">The sequence shown here is derived from an EMBL/GenBank/DDBJ whole genome shotgun (WGS) entry which is preliminary data.</text>
</comment>
<feature type="region of interest" description="Disordered" evidence="1">
    <location>
        <begin position="162"/>
        <end position="193"/>
    </location>
</feature>
<dbReference type="Pfam" id="PF01850">
    <property type="entry name" value="PIN"/>
    <property type="match status" value="1"/>
</dbReference>
<organism evidence="3 4">
    <name type="scientific">Lysobacter daejeonensis GH1-9</name>
    <dbReference type="NCBI Taxonomy" id="1385517"/>
    <lineage>
        <taxon>Bacteria</taxon>
        <taxon>Pseudomonadati</taxon>
        <taxon>Pseudomonadota</taxon>
        <taxon>Gammaproteobacteria</taxon>
        <taxon>Lysobacterales</taxon>
        <taxon>Lysobacteraceae</taxon>
        <taxon>Aerolutibacter</taxon>
    </lineage>
</organism>
<dbReference type="EMBL" id="AVPU01000011">
    <property type="protein sequence ID" value="KGM54677.1"/>
    <property type="molecule type" value="Genomic_DNA"/>
</dbReference>
<gene>
    <name evidence="3" type="ORF">N800_06775</name>
</gene>
<evidence type="ECO:0000259" key="2">
    <source>
        <dbReference type="SMART" id="SM00670"/>
    </source>
</evidence>
<sequence length="193" mass="20798">MKVVLDTSVLVYLVAPNAPAPTDPATGKHVAHCQERIEGLLEDLDKSGVQLIVPTPVLSELLIRAGDRQIEVLAALANKKSVQVLPFDQAAAVENAALRRTSLTKKARGETKKEVSFDLQILAIARVAGAKMILSDDENLRKRAARAGMEVHGIADLALPESKRQISMFMDPPSDDSTAESVETPDQPDEDSP</sequence>
<keyword evidence="4" id="KW-1185">Reference proteome</keyword>
<dbReference type="AlphaFoldDB" id="A0A0A0EZU5"/>
<protein>
    <recommendedName>
        <fullName evidence="2">PIN domain-containing protein</fullName>
    </recommendedName>
</protein>
<name>A0A0A0EZU5_9GAMM</name>
<dbReference type="SMART" id="SM00670">
    <property type="entry name" value="PINc"/>
    <property type="match status" value="1"/>
</dbReference>
<dbReference type="InterPro" id="IPR002716">
    <property type="entry name" value="PIN_dom"/>
</dbReference>
<dbReference type="STRING" id="1385517.N800_06775"/>
<dbReference type="Proteomes" id="UP000029998">
    <property type="component" value="Unassembled WGS sequence"/>
</dbReference>
<dbReference type="SUPFAM" id="SSF88723">
    <property type="entry name" value="PIN domain-like"/>
    <property type="match status" value="1"/>
</dbReference>
<evidence type="ECO:0000313" key="3">
    <source>
        <dbReference type="EMBL" id="KGM54677.1"/>
    </source>
</evidence>
<dbReference type="Gene3D" id="3.40.50.1010">
    <property type="entry name" value="5'-nuclease"/>
    <property type="match status" value="1"/>
</dbReference>
<dbReference type="RefSeq" id="WP_036136809.1">
    <property type="nucleotide sequence ID" value="NZ_AVPU01000011.1"/>
</dbReference>
<dbReference type="InterPro" id="IPR029060">
    <property type="entry name" value="PIN-like_dom_sf"/>
</dbReference>
<dbReference type="OrthoDB" id="6687089at2"/>
<evidence type="ECO:0000256" key="1">
    <source>
        <dbReference type="SAM" id="MobiDB-lite"/>
    </source>
</evidence>
<reference evidence="3 4" key="1">
    <citation type="submission" date="2013-08" db="EMBL/GenBank/DDBJ databases">
        <title>Genome sequencing of Lysobacter.</title>
        <authorList>
            <person name="Zhang S."/>
            <person name="Wang G."/>
        </authorList>
    </citation>
    <scope>NUCLEOTIDE SEQUENCE [LARGE SCALE GENOMIC DNA]</scope>
    <source>
        <strain evidence="3 4">GH1-9</strain>
    </source>
</reference>
<evidence type="ECO:0000313" key="4">
    <source>
        <dbReference type="Proteomes" id="UP000029998"/>
    </source>
</evidence>
<feature type="domain" description="PIN" evidence="2">
    <location>
        <begin position="1"/>
        <end position="142"/>
    </location>
</feature>
<proteinExistence type="predicted"/>
<dbReference type="eggNOG" id="COG1848">
    <property type="taxonomic scope" value="Bacteria"/>
</dbReference>
<accession>A0A0A0EZU5</accession>